<dbReference type="OrthoDB" id="796761at2"/>
<reference evidence="3" key="1">
    <citation type="submission" date="2018-07" db="EMBL/GenBank/DDBJ databases">
        <title>Streptacidiphilus bronchialis DSM 106435 chromosome.</title>
        <authorList>
            <person name="Batra D."/>
            <person name="Gulvik C.A."/>
        </authorList>
    </citation>
    <scope>NUCLEOTIDE SEQUENCE [LARGE SCALE GENOMIC DNA]</scope>
    <source>
        <strain evidence="3">DSM 106435</strain>
    </source>
</reference>
<dbReference type="NCBIfam" id="TIGR04267">
    <property type="entry name" value="mod_HExxH"/>
    <property type="match status" value="1"/>
</dbReference>
<evidence type="ECO:0000313" key="2">
    <source>
        <dbReference type="EMBL" id="AXI80398.1"/>
    </source>
</evidence>
<gene>
    <name evidence="2" type="ORF">C7M71_026370</name>
</gene>
<proteinExistence type="predicted"/>
<feature type="region of interest" description="Disordered" evidence="1">
    <location>
        <begin position="200"/>
        <end position="249"/>
    </location>
</feature>
<evidence type="ECO:0000313" key="3">
    <source>
        <dbReference type="Proteomes" id="UP000249340"/>
    </source>
</evidence>
<dbReference type="KEGG" id="stri:C7M71_026370"/>
<protein>
    <submittedName>
        <fullName evidence="2">HEXXH motif domain-containing protein</fullName>
    </submittedName>
</protein>
<organism evidence="2 3">
    <name type="scientific">Peterkaempfera bronchialis</name>
    <dbReference type="NCBI Taxonomy" id="2126346"/>
    <lineage>
        <taxon>Bacteria</taxon>
        <taxon>Bacillati</taxon>
        <taxon>Actinomycetota</taxon>
        <taxon>Actinomycetes</taxon>
        <taxon>Kitasatosporales</taxon>
        <taxon>Streptomycetaceae</taxon>
        <taxon>Peterkaempfera</taxon>
    </lineage>
</organism>
<dbReference type="InterPro" id="IPR026337">
    <property type="entry name" value="AKG_HExxH"/>
</dbReference>
<sequence length="488" mass="51035">MCGSHGGRGAHRTSGALGCQGAPGGVAVSGAGRVHRLSAEDFDGLAIGRPGPAALEVLRHSQLSWRLLTLRAVAALGRERVPRLWRESGAERGWALLGAVHRADRSALEQVLLHPPLGVLLARCLRQLTGPAAESRLEGDLARLPEVAVAAALRAGLPLALDLPVRGDLLALPTWGVARLPAGTGSVRVQGRTLTAPGFAAEVAPPEPDPGPTPGPSPTRTPGPGPGPAPGRASAAQADPPPGAPGWLPLRALALRPSDPLRHPAAPVLRVTLEDCDPDRHAHGAPGATRLTDHQLAVWESSLSGAWDLLCTHFPDQAAVCSALCHCVVPLTPPPGRWVTSASREAFGCVGLSPTTDPVRLAEALVHEVSHVALGALGDLVDLYDPDYTGRHRVGWRPDPRPLGAVLQGTYAHVAVVGFRDHHRRIGPRADAARSELRHRQLRDQVLEALDLLDGCPGLTALGRRFCDGMAAAVGVRPGQATPRYSNG</sequence>
<evidence type="ECO:0000256" key="1">
    <source>
        <dbReference type="SAM" id="MobiDB-lite"/>
    </source>
</evidence>
<dbReference type="AlphaFoldDB" id="A0A345T343"/>
<name>A0A345T343_9ACTN</name>
<keyword evidence="3" id="KW-1185">Reference proteome</keyword>
<feature type="compositionally biased region" description="Pro residues" evidence="1">
    <location>
        <begin position="205"/>
        <end position="229"/>
    </location>
</feature>
<dbReference type="EMBL" id="CP031264">
    <property type="protein sequence ID" value="AXI80398.1"/>
    <property type="molecule type" value="Genomic_DNA"/>
</dbReference>
<dbReference type="Proteomes" id="UP000249340">
    <property type="component" value="Chromosome"/>
</dbReference>
<accession>A0A345T343</accession>